<proteinExistence type="predicted"/>
<organism evidence="1">
    <name type="scientific">Anguilla anguilla</name>
    <name type="common">European freshwater eel</name>
    <name type="synonym">Muraena anguilla</name>
    <dbReference type="NCBI Taxonomy" id="7936"/>
    <lineage>
        <taxon>Eukaryota</taxon>
        <taxon>Metazoa</taxon>
        <taxon>Chordata</taxon>
        <taxon>Craniata</taxon>
        <taxon>Vertebrata</taxon>
        <taxon>Euteleostomi</taxon>
        <taxon>Actinopterygii</taxon>
        <taxon>Neopterygii</taxon>
        <taxon>Teleostei</taxon>
        <taxon>Anguilliformes</taxon>
        <taxon>Anguillidae</taxon>
        <taxon>Anguilla</taxon>
    </lineage>
</organism>
<protein>
    <submittedName>
        <fullName evidence="1">Uncharacterized protein</fullName>
    </submittedName>
</protein>
<reference evidence="1" key="1">
    <citation type="submission" date="2014-11" db="EMBL/GenBank/DDBJ databases">
        <authorList>
            <person name="Amaro Gonzalez C."/>
        </authorList>
    </citation>
    <scope>NUCLEOTIDE SEQUENCE</scope>
</reference>
<name>A0A0E9TQJ4_ANGAN</name>
<reference evidence="1" key="2">
    <citation type="journal article" date="2015" name="Fish Shellfish Immunol.">
        <title>Early steps in the European eel (Anguilla anguilla)-Vibrio vulnificus interaction in the gills: Role of the RtxA13 toxin.</title>
        <authorList>
            <person name="Callol A."/>
            <person name="Pajuelo D."/>
            <person name="Ebbesson L."/>
            <person name="Teles M."/>
            <person name="MacKenzie S."/>
            <person name="Amaro C."/>
        </authorList>
    </citation>
    <scope>NUCLEOTIDE SEQUENCE</scope>
</reference>
<evidence type="ECO:0000313" key="1">
    <source>
        <dbReference type="EMBL" id="JAH55165.1"/>
    </source>
</evidence>
<dbReference type="EMBL" id="GBXM01053412">
    <property type="protein sequence ID" value="JAH55165.1"/>
    <property type="molecule type" value="Transcribed_RNA"/>
</dbReference>
<dbReference type="AlphaFoldDB" id="A0A0E9TQJ4"/>
<accession>A0A0E9TQJ4</accession>
<sequence length="18" mass="2178">MLEINLPEFHQASFYLPE</sequence>